<comment type="caution">
    <text evidence="8">The sequence shown here is derived from an EMBL/GenBank/DDBJ whole genome shotgun (WGS) entry which is preliminary data.</text>
</comment>
<keyword evidence="8" id="KW-0808">Transferase</keyword>
<dbReference type="RefSeq" id="WP_245924984.1">
    <property type="nucleotide sequence ID" value="NZ_PVTD01000004.1"/>
</dbReference>
<name>A0A2T0RR32_9RHOB</name>
<evidence type="ECO:0000256" key="1">
    <source>
        <dbReference type="ARBA" id="ARBA00004141"/>
    </source>
</evidence>
<evidence type="ECO:0000313" key="8">
    <source>
        <dbReference type="EMBL" id="PRY23553.1"/>
    </source>
</evidence>
<feature type="region of interest" description="Disordered" evidence="6">
    <location>
        <begin position="1"/>
        <end position="26"/>
    </location>
</feature>
<evidence type="ECO:0000256" key="2">
    <source>
        <dbReference type="ARBA" id="ARBA00022475"/>
    </source>
</evidence>
<keyword evidence="4 7" id="KW-1133">Transmembrane helix</keyword>
<keyword evidence="2" id="KW-1003">Cell membrane</keyword>
<evidence type="ECO:0000256" key="7">
    <source>
        <dbReference type="SAM" id="Phobius"/>
    </source>
</evidence>
<feature type="transmembrane region" description="Helical" evidence="7">
    <location>
        <begin position="404"/>
        <end position="433"/>
    </location>
</feature>
<evidence type="ECO:0000256" key="3">
    <source>
        <dbReference type="ARBA" id="ARBA00022692"/>
    </source>
</evidence>
<feature type="transmembrane region" description="Helical" evidence="7">
    <location>
        <begin position="296"/>
        <end position="327"/>
    </location>
</feature>
<sequence>MTSPTDNMGPDSVPRPQSTVSEPSEDALPVLAVDLDGTLLRSDMLLETWWSAVSDDVRVAVPRALTLLKGKAAFKAALRDVSSVDVAALPYNAEVLAYIKQHRAQGGRVALVTASDQAIADAVADHLNCFEDVLGSDGQENLKGATKAATLVERYGERGFDYIGDHPADVAVWRHARKAITVDAPAKLRGQADDVSLEAEHLGDSTSASTARTWLKACRPHQWVKNILVFLPALMAHSADGGQWLAATLAFVTFSMVASSVYLLNDLLDLSADRAHPRKRYRALPSGNMKLIHGSLLAPALLVTGLGLSMLFLPGRFTLVLLAYFCLTSAYSLTLKRQLVIDICTLATLYTTRIIAGGAAANVDLSPWLLAFSIFLFLSLAAIKRQAELISDFAAGREGSSGRAYVTGDLPIIAGMAISAGYLAVLVMALYVNSPIVTQYYTSPLWLWLICPILLYWVSRAVMLTHRGQMHDDPVVFALKDKMSRLCAVLIICIGFVATFV</sequence>
<accession>A0A2T0RR32</accession>
<evidence type="ECO:0000256" key="4">
    <source>
        <dbReference type="ARBA" id="ARBA00022989"/>
    </source>
</evidence>
<feature type="transmembrane region" description="Helical" evidence="7">
    <location>
        <begin position="483"/>
        <end position="500"/>
    </location>
</feature>
<protein>
    <submittedName>
        <fullName evidence="8">4-hydroxybenzoate polyprenyltransferase</fullName>
    </submittedName>
</protein>
<organism evidence="8 9">
    <name type="scientific">Aliiruegeria haliotis</name>
    <dbReference type="NCBI Taxonomy" id="1280846"/>
    <lineage>
        <taxon>Bacteria</taxon>
        <taxon>Pseudomonadati</taxon>
        <taxon>Pseudomonadota</taxon>
        <taxon>Alphaproteobacteria</taxon>
        <taxon>Rhodobacterales</taxon>
        <taxon>Roseobacteraceae</taxon>
        <taxon>Aliiruegeria</taxon>
    </lineage>
</organism>
<dbReference type="Gene3D" id="1.10.357.140">
    <property type="entry name" value="UbiA prenyltransferase"/>
    <property type="match status" value="1"/>
</dbReference>
<evidence type="ECO:0000313" key="9">
    <source>
        <dbReference type="Proteomes" id="UP000239480"/>
    </source>
</evidence>
<dbReference type="EMBL" id="PVTD01000004">
    <property type="protein sequence ID" value="PRY23553.1"/>
    <property type="molecule type" value="Genomic_DNA"/>
</dbReference>
<dbReference type="PANTHER" id="PTHR42723:SF1">
    <property type="entry name" value="CHLOROPHYLL SYNTHASE, CHLOROPLASTIC"/>
    <property type="match status" value="1"/>
</dbReference>
<feature type="transmembrane region" description="Helical" evidence="7">
    <location>
        <begin position="365"/>
        <end position="383"/>
    </location>
</feature>
<evidence type="ECO:0000256" key="5">
    <source>
        <dbReference type="ARBA" id="ARBA00023136"/>
    </source>
</evidence>
<dbReference type="Gene3D" id="3.40.50.1000">
    <property type="entry name" value="HAD superfamily/HAD-like"/>
    <property type="match status" value="1"/>
</dbReference>
<dbReference type="CDD" id="cd13963">
    <property type="entry name" value="PT_UbiA_2"/>
    <property type="match status" value="1"/>
</dbReference>
<dbReference type="Pfam" id="PF12710">
    <property type="entry name" value="HAD"/>
    <property type="match status" value="1"/>
</dbReference>
<dbReference type="SUPFAM" id="SSF56784">
    <property type="entry name" value="HAD-like"/>
    <property type="match status" value="1"/>
</dbReference>
<keyword evidence="5 7" id="KW-0472">Membrane</keyword>
<keyword evidence="3 7" id="KW-0812">Transmembrane</keyword>
<evidence type="ECO:0000256" key="6">
    <source>
        <dbReference type="SAM" id="MobiDB-lite"/>
    </source>
</evidence>
<dbReference type="InterPro" id="IPR000537">
    <property type="entry name" value="UbiA_prenyltransferase"/>
</dbReference>
<dbReference type="InterPro" id="IPR044878">
    <property type="entry name" value="UbiA_sf"/>
</dbReference>
<keyword evidence="9" id="KW-1185">Reference proteome</keyword>
<dbReference type="Proteomes" id="UP000239480">
    <property type="component" value="Unassembled WGS sequence"/>
</dbReference>
<dbReference type="NCBIfam" id="NF006088">
    <property type="entry name" value="PRK08238.1"/>
    <property type="match status" value="1"/>
</dbReference>
<dbReference type="InterPro" id="IPR036412">
    <property type="entry name" value="HAD-like_sf"/>
</dbReference>
<feature type="transmembrane region" description="Helical" evidence="7">
    <location>
        <begin position="445"/>
        <end position="463"/>
    </location>
</feature>
<dbReference type="InterPro" id="IPR023214">
    <property type="entry name" value="HAD_sf"/>
</dbReference>
<gene>
    <name evidence="8" type="ORF">CLV78_10443</name>
</gene>
<dbReference type="GO" id="GO:0016020">
    <property type="term" value="C:membrane"/>
    <property type="evidence" value="ECO:0007669"/>
    <property type="project" value="UniProtKB-SubCell"/>
</dbReference>
<feature type="transmembrane region" description="Helical" evidence="7">
    <location>
        <begin position="244"/>
        <end position="264"/>
    </location>
</feature>
<comment type="subcellular location">
    <subcellularLocation>
        <location evidence="1">Membrane</location>
        <topology evidence="1">Multi-pass membrane protein</topology>
    </subcellularLocation>
</comment>
<feature type="transmembrane region" description="Helical" evidence="7">
    <location>
        <begin position="339"/>
        <end position="359"/>
    </location>
</feature>
<dbReference type="InterPro" id="IPR050475">
    <property type="entry name" value="Prenyltransferase_related"/>
</dbReference>
<dbReference type="GO" id="GO:0016765">
    <property type="term" value="F:transferase activity, transferring alkyl or aryl (other than methyl) groups"/>
    <property type="evidence" value="ECO:0007669"/>
    <property type="project" value="InterPro"/>
</dbReference>
<dbReference type="PANTHER" id="PTHR42723">
    <property type="entry name" value="CHLOROPHYLL SYNTHASE"/>
    <property type="match status" value="1"/>
</dbReference>
<dbReference type="CDD" id="cd07519">
    <property type="entry name" value="HAD_PTase"/>
    <property type="match status" value="1"/>
</dbReference>
<reference evidence="8 9" key="1">
    <citation type="submission" date="2018-03" db="EMBL/GenBank/DDBJ databases">
        <title>Genomic Encyclopedia of Archaeal and Bacterial Type Strains, Phase II (KMG-II): from individual species to whole genera.</title>
        <authorList>
            <person name="Goeker M."/>
        </authorList>
    </citation>
    <scope>NUCLEOTIDE SEQUENCE [LARGE SCALE GENOMIC DNA]</scope>
    <source>
        <strain evidence="8 9">DSM 29328</strain>
    </source>
</reference>
<dbReference type="Pfam" id="PF01040">
    <property type="entry name" value="UbiA"/>
    <property type="match status" value="1"/>
</dbReference>
<proteinExistence type="predicted"/>
<dbReference type="AlphaFoldDB" id="A0A2T0RR32"/>